<gene>
    <name evidence="1" type="ORF">M9H77_34255</name>
</gene>
<evidence type="ECO:0000313" key="1">
    <source>
        <dbReference type="EMBL" id="KAI5648250.1"/>
    </source>
</evidence>
<organism evidence="1 2">
    <name type="scientific">Catharanthus roseus</name>
    <name type="common">Madagascar periwinkle</name>
    <name type="synonym">Vinca rosea</name>
    <dbReference type="NCBI Taxonomy" id="4058"/>
    <lineage>
        <taxon>Eukaryota</taxon>
        <taxon>Viridiplantae</taxon>
        <taxon>Streptophyta</taxon>
        <taxon>Embryophyta</taxon>
        <taxon>Tracheophyta</taxon>
        <taxon>Spermatophyta</taxon>
        <taxon>Magnoliopsida</taxon>
        <taxon>eudicotyledons</taxon>
        <taxon>Gunneridae</taxon>
        <taxon>Pentapetalae</taxon>
        <taxon>asterids</taxon>
        <taxon>lamiids</taxon>
        <taxon>Gentianales</taxon>
        <taxon>Apocynaceae</taxon>
        <taxon>Rauvolfioideae</taxon>
        <taxon>Vinceae</taxon>
        <taxon>Catharanthinae</taxon>
        <taxon>Catharanthus</taxon>
    </lineage>
</organism>
<sequence>MGSGVLALILLAFLPAILAQNVEDVVLFVKTTETVAQTDANYICATIDWWPEDKCNYNQCPWGSSSVLNLDLSNPLLANAIRAFKNLRLRLGGSLQDQVHYDVGNLNSCLPFVKQKGGLFGFSKGCLHMKRWDELNTFFRKTGAIVTFGLNALYGRHQGKRGVWQGNWDSSNAQDFINYTISKGYHIDSWEFGNELSGKGIGASVSAEQYGKDVTKLNSMMDELYRKFHPRPLVVAPGGFYDKNWYAKLLEISGPHVVDVVTHHIYNLGAGIDHNLVSKILNPYYLSKISDIFSSLNKTIQMNGPWASAWVGEAGGAFNSGGKNVSDTFINSFWYLDQLGMAAKYNTKVYCRQTLIGANYALLDTNSFVPNPDYYSALLWHRLMGEGVLAIESAEPYLRSYAHCSKGREGVTLLLINLSNQTEFRVDIQSVARWGMLIEEKTNSKKHSFAHRLKKTVSWIGKKSGDVNLLREEYHLSPKDGDLQSKNMLLNGNVLELMEGGSIASLSPSLVNVKSPISIGPLSIKFIALRNFNAPACR</sequence>
<protein>
    <submittedName>
        <fullName evidence="1">Uncharacterized protein</fullName>
    </submittedName>
</protein>
<accession>A0ACB9ZP95</accession>
<dbReference type="EMBL" id="CM044708">
    <property type="protein sequence ID" value="KAI5648250.1"/>
    <property type="molecule type" value="Genomic_DNA"/>
</dbReference>
<keyword evidence="2" id="KW-1185">Reference proteome</keyword>
<comment type="caution">
    <text evidence="1">The sequence shown here is derived from an EMBL/GenBank/DDBJ whole genome shotgun (WGS) entry which is preliminary data.</text>
</comment>
<proteinExistence type="predicted"/>
<evidence type="ECO:0000313" key="2">
    <source>
        <dbReference type="Proteomes" id="UP001060085"/>
    </source>
</evidence>
<reference evidence="2" key="1">
    <citation type="journal article" date="2023" name="Nat. Plants">
        <title>Single-cell RNA sequencing provides a high-resolution roadmap for understanding the multicellular compartmentation of specialized metabolism.</title>
        <authorList>
            <person name="Sun S."/>
            <person name="Shen X."/>
            <person name="Li Y."/>
            <person name="Li Y."/>
            <person name="Wang S."/>
            <person name="Li R."/>
            <person name="Zhang H."/>
            <person name="Shen G."/>
            <person name="Guo B."/>
            <person name="Wei J."/>
            <person name="Xu J."/>
            <person name="St-Pierre B."/>
            <person name="Chen S."/>
            <person name="Sun C."/>
        </authorList>
    </citation>
    <scope>NUCLEOTIDE SEQUENCE [LARGE SCALE GENOMIC DNA]</scope>
</reference>
<dbReference type="Proteomes" id="UP001060085">
    <property type="component" value="Linkage Group LG08"/>
</dbReference>
<name>A0ACB9ZP95_CATRO</name>